<dbReference type="Proteomes" id="UP001071777">
    <property type="component" value="Unassembled WGS sequence"/>
</dbReference>
<keyword evidence="1" id="KW-0812">Transmembrane</keyword>
<feature type="transmembrane region" description="Helical" evidence="1">
    <location>
        <begin position="91"/>
        <end position="109"/>
    </location>
</feature>
<name>A0ABQ8P6J2_9CRYT</name>
<reference evidence="2" key="1">
    <citation type="submission" date="2022-10" db="EMBL/GenBank/DDBJ databases">
        <title>Adaptive evolution leads to modifications in subtelomeric GC content in a zoonotic Cryptosporidium species.</title>
        <authorList>
            <person name="Li J."/>
            <person name="Feng Y."/>
            <person name="Xiao L."/>
        </authorList>
    </citation>
    <scope>NUCLEOTIDE SEQUENCE</scope>
    <source>
        <strain evidence="2">25894</strain>
    </source>
</reference>
<dbReference type="EMBL" id="JAPCXB010000089">
    <property type="protein sequence ID" value="KAJ1608960.1"/>
    <property type="molecule type" value="Genomic_DNA"/>
</dbReference>
<evidence type="ECO:0000313" key="2">
    <source>
        <dbReference type="EMBL" id="KAJ1608960.1"/>
    </source>
</evidence>
<sequence length="127" mass="13733">MASETQLNFRKHKSDLRKLSLVIFISIDVLYAGVLAISFGKVCDTPLKTWLVGAILLVTESLFGQSELPLVHNGNCLGKYFFNMSKHSSSALVDGLALSLIGITVYHMVATGGSNPEFSSISDKPTL</sequence>
<organism evidence="2 3">
    <name type="scientific">Cryptosporidium canis</name>
    <dbReference type="NCBI Taxonomy" id="195482"/>
    <lineage>
        <taxon>Eukaryota</taxon>
        <taxon>Sar</taxon>
        <taxon>Alveolata</taxon>
        <taxon>Apicomplexa</taxon>
        <taxon>Conoidasida</taxon>
        <taxon>Coccidia</taxon>
        <taxon>Eucoccidiorida</taxon>
        <taxon>Eimeriorina</taxon>
        <taxon>Cryptosporidiidae</taxon>
        <taxon>Cryptosporidium</taxon>
    </lineage>
</organism>
<feature type="transmembrane region" description="Helical" evidence="1">
    <location>
        <begin position="21"/>
        <end position="39"/>
    </location>
</feature>
<protein>
    <submittedName>
        <fullName evidence="2">Uncharacterized protein</fullName>
    </submittedName>
</protein>
<evidence type="ECO:0000256" key="1">
    <source>
        <dbReference type="SAM" id="Phobius"/>
    </source>
</evidence>
<keyword evidence="1" id="KW-0472">Membrane</keyword>
<evidence type="ECO:0000313" key="3">
    <source>
        <dbReference type="Proteomes" id="UP001071777"/>
    </source>
</evidence>
<comment type="caution">
    <text evidence="2">The sequence shown here is derived from an EMBL/GenBank/DDBJ whole genome shotgun (WGS) entry which is preliminary data.</text>
</comment>
<gene>
    <name evidence="2" type="ORF">OJ252_2347</name>
</gene>
<keyword evidence="3" id="KW-1185">Reference proteome</keyword>
<feature type="transmembrane region" description="Helical" evidence="1">
    <location>
        <begin position="51"/>
        <end position="70"/>
    </location>
</feature>
<accession>A0ABQ8P6J2</accession>
<keyword evidence="1" id="KW-1133">Transmembrane helix</keyword>
<proteinExistence type="predicted"/>